<dbReference type="GO" id="GO:0015740">
    <property type="term" value="P:C4-dicarboxylate transport"/>
    <property type="evidence" value="ECO:0007669"/>
    <property type="project" value="TreeGrafter"/>
</dbReference>
<keyword evidence="6 9" id="KW-1133">Transmembrane helix</keyword>
<dbReference type="GO" id="GO:0022857">
    <property type="term" value="F:transmembrane transporter activity"/>
    <property type="evidence" value="ECO:0007669"/>
    <property type="project" value="UniProtKB-UniRule"/>
</dbReference>
<evidence type="ECO:0000256" key="5">
    <source>
        <dbReference type="ARBA" id="ARBA00022692"/>
    </source>
</evidence>
<evidence type="ECO:0000256" key="9">
    <source>
        <dbReference type="RuleBase" id="RU369079"/>
    </source>
</evidence>
<dbReference type="Proteomes" id="UP000254764">
    <property type="component" value="Unassembled WGS sequence"/>
</dbReference>
<comment type="subunit">
    <text evidence="9">The complex comprises the extracytoplasmic solute receptor protein and the two transmembrane proteins.</text>
</comment>
<feature type="transmembrane region" description="Helical" evidence="9">
    <location>
        <begin position="68"/>
        <end position="86"/>
    </location>
</feature>
<dbReference type="InterPro" id="IPR007387">
    <property type="entry name" value="TRAP_DctQ"/>
</dbReference>
<gene>
    <name evidence="11" type="ORF">RHIZ70_3670</name>
</gene>
<evidence type="ECO:0000313" key="12">
    <source>
        <dbReference type="Proteomes" id="UP000254764"/>
    </source>
</evidence>
<reference evidence="12" key="1">
    <citation type="submission" date="2018-07" db="EMBL/GenBank/DDBJ databases">
        <authorList>
            <person name="Peiro R."/>
            <person name="Begona"/>
            <person name="Cbmso G."/>
            <person name="Lopez M."/>
            <person name="Gonzalez S."/>
        </authorList>
    </citation>
    <scope>NUCLEOTIDE SEQUENCE [LARGE SCALE GENOMIC DNA]</scope>
</reference>
<dbReference type="PANTHER" id="PTHR35011:SF11">
    <property type="entry name" value="TRAP TRANSPORTER SMALL PERMEASE PROTEIN"/>
    <property type="match status" value="1"/>
</dbReference>
<comment type="similarity">
    <text evidence="8 9">Belongs to the TRAP transporter small permease family.</text>
</comment>
<dbReference type="OrthoDB" id="7843639at2"/>
<dbReference type="InterPro" id="IPR055348">
    <property type="entry name" value="DctQ"/>
</dbReference>
<evidence type="ECO:0000313" key="11">
    <source>
        <dbReference type="EMBL" id="SSC67962.1"/>
    </source>
</evidence>
<keyword evidence="3" id="KW-1003">Cell membrane</keyword>
<comment type="function">
    <text evidence="9">Part of the tripartite ATP-independent periplasmic (TRAP) transport system.</text>
</comment>
<feature type="domain" description="Tripartite ATP-independent periplasmic transporters DctQ component" evidence="10">
    <location>
        <begin position="44"/>
        <end position="172"/>
    </location>
</feature>
<dbReference type="PANTHER" id="PTHR35011">
    <property type="entry name" value="2,3-DIKETO-L-GULONATE TRAP TRANSPORTER SMALL PERMEASE PROTEIN YIAM"/>
    <property type="match status" value="1"/>
</dbReference>
<organism evidence="11 12">
    <name type="scientific">Ciceribacter selenitireducens ATCC BAA-1503</name>
    <dbReference type="NCBI Taxonomy" id="1336235"/>
    <lineage>
        <taxon>Bacteria</taxon>
        <taxon>Pseudomonadati</taxon>
        <taxon>Pseudomonadota</taxon>
        <taxon>Alphaproteobacteria</taxon>
        <taxon>Hyphomicrobiales</taxon>
        <taxon>Rhizobiaceae</taxon>
        <taxon>Ciceribacter</taxon>
    </lineage>
</organism>
<evidence type="ECO:0000256" key="2">
    <source>
        <dbReference type="ARBA" id="ARBA00022448"/>
    </source>
</evidence>
<evidence type="ECO:0000256" key="6">
    <source>
        <dbReference type="ARBA" id="ARBA00022989"/>
    </source>
</evidence>
<dbReference type="EMBL" id="UEYP01000005">
    <property type="protein sequence ID" value="SSC67962.1"/>
    <property type="molecule type" value="Genomic_DNA"/>
</dbReference>
<dbReference type="Pfam" id="PF04290">
    <property type="entry name" value="DctQ"/>
    <property type="match status" value="1"/>
</dbReference>
<evidence type="ECO:0000256" key="7">
    <source>
        <dbReference type="ARBA" id="ARBA00023136"/>
    </source>
</evidence>
<name>A0A376AJH4_9HYPH</name>
<dbReference type="STRING" id="1336235.GCA_000518785_03403"/>
<keyword evidence="12" id="KW-1185">Reference proteome</keyword>
<evidence type="ECO:0000259" key="10">
    <source>
        <dbReference type="Pfam" id="PF04290"/>
    </source>
</evidence>
<feature type="transmembrane region" description="Helical" evidence="9">
    <location>
        <begin position="35"/>
        <end position="56"/>
    </location>
</feature>
<feature type="transmembrane region" description="Helical" evidence="9">
    <location>
        <begin position="107"/>
        <end position="128"/>
    </location>
</feature>
<keyword evidence="4 9" id="KW-0997">Cell inner membrane</keyword>
<dbReference type="GO" id="GO:0005886">
    <property type="term" value="C:plasma membrane"/>
    <property type="evidence" value="ECO:0007669"/>
    <property type="project" value="UniProtKB-SubCell"/>
</dbReference>
<protein>
    <recommendedName>
        <fullName evidence="9">TRAP transporter small permease protein</fullName>
    </recommendedName>
</protein>
<feature type="transmembrane region" description="Helical" evidence="9">
    <location>
        <begin position="148"/>
        <end position="165"/>
    </location>
</feature>
<evidence type="ECO:0000256" key="8">
    <source>
        <dbReference type="ARBA" id="ARBA00038436"/>
    </source>
</evidence>
<dbReference type="AlphaFoldDB" id="A0A376AJH4"/>
<accession>A0A376AJH4</accession>
<comment type="subcellular location">
    <subcellularLocation>
        <location evidence="1 9">Cell inner membrane</location>
        <topology evidence="1 9">Multi-pass membrane protein</topology>
    </subcellularLocation>
</comment>
<sequence>MTDQKHAPISVDEMAHAFEEDTGPADLSPYAIEDWLTLAIFWGMAACVFLQFFTRYALNNSLAWTEEIAANCLVVIVFLGSVMCVRMCRHIQVDLLYRLMSKRAARLLQGAVDLVVIGFFAYATWLMWRYVAVVGSERMVTVDLPRGFVFYTVLAAFALMFLRAVQNLVKDMTSAKTVREQAEEADIPAGV</sequence>
<evidence type="ECO:0000256" key="4">
    <source>
        <dbReference type="ARBA" id="ARBA00022519"/>
    </source>
</evidence>
<evidence type="ECO:0000256" key="1">
    <source>
        <dbReference type="ARBA" id="ARBA00004429"/>
    </source>
</evidence>
<keyword evidence="5 9" id="KW-0812">Transmembrane</keyword>
<dbReference type="RefSeq" id="WP_115670496.1">
    <property type="nucleotide sequence ID" value="NZ_UEYP01000005.1"/>
</dbReference>
<keyword evidence="2 9" id="KW-0813">Transport</keyword>
<keyword evidence="7 9" id="KW-0472">Membrane</keyword>
<evidence type="ECO:0000256" key="3">
    <source>
        <dbReference type="ARBA" id="ARBA00022475"/>
    </source>
</evidence>
<proteinExistence type="inferred from homology"/>